<evidence type="ECO:0000259" key="8">
    <source>
        <dbReference type="Pfam" id="PF01467"/>
    </source>
</evidence>
<evidence type="ECO:0000256" key="2">
    <source>
        <dbReference type="ARBA" id="ARBA00022642"/>
    </source>
</evidence>
<protein>
    <recommendedName>
        <fullName evidence="8">Cytidyltransferase-like domain-containing protein</fullName>
    </recommendedName>
</protein>
<keyword evidence="5" id="KW-0547">Nucleotide-binding</keyword>
<keyword evidence="6" id="KW-0067">ATP-binding</keyword>
<evidence type="ECO:0000256" key="1">
    <source>
        <dbReference type="ARBA" id="ARBA00004790"/>
    </source>
</evidence>
<evidence type="ECO:0000256" key="3">
    <source>
        <dbReference type="ARBA" id="ARBA00022679"/>
    </source>
</evidence>
<comment type="pathway">
    <text evidence="1">Cofactor biosynthesis; NAD(+) biosynthesis.</text>
</comment>
<proteinExistence type="inferred from homology"/>
<sequence>MKLGILGGTFNPIHLGHLRVAEEIGEDLGLTKVYLIPSGMPPHKPQKPLADFSHRLEMVRLASKTSPILEVWDIEGKRPGLSYSIETLRLFHSHFGSKLKLFFIIGADAFIEIKTWKEYQDLFAYASFVVINRPGFNKENFLTFLDSLDVGFVWDQKKKCSCHPSGNILLNKDTTLIDISATQIREMVAMKKS</sequence>
<gene>
    <name evidence="9" type="ORF">S01H1_27332</name>
</gene>
<evidence type="ECO:0000256" key="5">
    <source>
        <dbReference type="ARBA" id="ARBA00022741"/>
    </source>
</evidence>
<evidence type="ECO:0000256" key="7">
    <source>
        <dbReference type="ARBA" id="ARBA00023027"/>
    </source>
</evidence>
<dbReference type="UniPathway" id="UPA00253"/>
<dbReference type="PANTHER" id="PTHR39321">
    <property type="entry name" value="NICOTINATE-NUCLEOTIDE ADENYLYLTRANSFERASE-RELATED"/>
    <property type="match status" value="1"/>
</dbReference>
<accession>X0T6C5</accession>
<organism evidence="9">
    <name type="scientific">marine sediment metagenome</name>
    <dbReference type="NCBI Taxonomy" id="412755"/>
    <lineage>
        <taxon>unclassified sequences</taxon>
        <taxon>metagenomes</taxon>
        <taxon>ecological metagenomes</taxon>
    </lineage>
</organism>
<reference evidence="9" key="1">
    <citation type="journal article" date="2014" name="Front. Microbiol.">
        <title>High frequency of phylogenetically diverse reductive dehalogenase-homologous genes in deep subseafloor sedimentary metagenomes.</title>
        <authorList>
            <person name="Kawai M."/>
            <person name="Futagami T."/>
            <person name="Toyoda A."/>
            <person name="Takaki Y."/>
            <person name="Nishi S."/>
            <person name="Hori S."/>
            <person name="Arai W."/>
            <person name="Tsubouchi T."/>
            <person name="Morono Y."/>
            <person name="Uchiyama I."/>
            <person name="Ito T."/>
            <person name="Fujiyama A."/>
            <person name="Inagaki F."/>
            <person name="Takami H."/>
        </authorList>
    </citation>
    <scope>NUCLEOTIDE SEQUENCE</scope>
    <source>
        <strain evidence="9">Expedition CK06-06</strain>
    </source>
</reference>
<dbReference type="GO" id="GO:0070566">
    <property type="term" value="F:adenylyltransferase activity"/>
    <property type="evidence" value="ECO:0007669"/>
    <property type="project" value="UniProtKB-ARBA"/>
</dbReference>
<keyword evidence="4" id="KW-0548">Nucleotidyltransferase</keyword>
<dbReference type="NCBIfam" id="NF000840">
    <property type="entry name" value="PRK00071.1-3"/>
    <property type="match status" value="1"/>
</dbReference>
<dbReference type="GO" id="GO:0009435">
    <property type="term" value="P:NAD+ biosynthetic process"/>
    <property type="evidence" value="ECO:0007669"/>
    <property type="project" value="UniProtKB-UniPathway"/>
</dbReference>
<keyword evidence="2" id="KW-0662">Pyridine nucleotide biosynthesis</keyword>
<name>X0T6C5_9ZZZZ</name>
<dbReference type="NCBIfam" id="TIGR00125">
    <property type="entry name" value="cyt_tran_rel"/>
    <property type="match status" value="1"/>
</dbReference>
<evidence type="ECO:0000256" key="4">
    <source>
        <dbReference type="ARBA" id="ARBA00022695"/>
    </source>
</evidence>
<dbReference type="HAMAP" id="MF_00244">
    <property type="entry name" value="NaMN_adenylyltr"/>
    <property type="match status" value="1"/>
</dbReference>
<dbReference type="InterPro" id="IPR005248">
    <property type="entry name" value="NadD/NMNAT"/>
</dbReference>
<dbReference type="SUPFAM" id="SSF52374">
    <property type="entry name" value="Nucleotidylyl transferase"/>
    <property type="match status" value="1"/>
</dbReference>
<dbReference type="PANTHER" id="PTHR39321:SF3">
    <property type="entry name" value="PHOSPHOPANTETHEINE ADENYLYLTRANSFERASE"/>
    <property type="match status" value="1"/>
</dbReference>
<evidence type="ECO:0000256" key="6">
    <source>
        <dbReference type="ARBA" id="ARBA00022840"/>
    </source>
</evidence>
<keyword evidence="3" id="KW-0808">Transferase</keyword>
<evidence type="ECO:0000313" key="9">
    <source>
        <dbReference type="EMBL" id="GAF89023.1"/>
    </source>
</evidence>
<feature type="domain" description="Cytidyltransferase-like" evidence="8">
    <location>
        <begin position="5"/>
        <end position="186"/>
    </location>
</feature>
<dbReference type="NCBIfam" id="TIGR00482">
    <property type="entry name" value="nicotinate (nicotinamide) nucleotide adenylyltransferase"/>
    <property type="match status" value="1"/>
</dbReference>
<dbReference type="CDD" id="cd02165">
    <property type="entry name" value="NMNAT"/>
    <property type="match status" value="1"/>
</dbReference>
<feature type="non-terminal residue" evidence="9">
    <location>
        <position position="193"/>
    </location>
</feature>
<dbReference type="Gene3D" id="3.40.50.620">
    <property type="entry name" value="HUPs"/>
    <property type="match status" value="1"/>
</dbReference>
<dbReference type="EMBL" id="BARS01016632">
    <property type="protein sequence ID" value="GAF89023.1"/>
    <property type="molecule type" value="Genomic_DNA"/>
</dbReference>
<dbReference type="GO" id="GO:0005524">
    <property type="term" value="F:ATP binding"/>
    <property type="evidence" value="ECO:0007669"/>
    <property type="project" value="UniProtKB-KW"/>
</dbReference>
<dbReference type="Pfam" id="PF01467">
    <property type="entry name" value="CTP_transf_like"/>
    <property type="match status" value="1"/>
</dbReference>
<dbReference type="InterPro" id="IPR004821">
    <property type="entry name" value="Cyt_trans-like"/>
</dbReference>
<dbReference type="InterPro" id="IPR014729">
    <property type="entry name" value="Rossmann-like_a/b/a_fold"/>
</dbReference>
<dbReference type="AlphaFoldDB" id="X0T6C5"/>
<comment type="caution">
    <text evidence="9">The sequence shown here is derived from an EMBL/GenBank/DDBJ whole genome shotgun (WGS) entry which is preliminary data.</text>
</comment>
<keyword evidence="7" id="KW-0520">NAD</keyword>